<dbReference type="EMBL" id="BPVZ01000046">
    <property type="protein sequence ID" value="GKV16978.1"/>
    <property type="molecule type" value="Genomic_DNA"/>
</dbReference>
<keyword evidence="3" id="KW-1185">Reference proteome</keyword>
<sequence length="100" mass="11407">MSGRRSTKTDTPGSQTSGKKINEMEVSGKFKPYSEITGVCHRCREQIYWKRRYGKYKPSSSLPNASNAPSVMFVRLITIYVPAVLRSKMYVQSVVVVWIK</sequence>
<dbReference type="AlphaFoldDB" id="A0AAV5JWT5"/>
<dbReference type="Proteomes" id="UP001054252">
    <property type="component" value="Unassembled WGS sequence"/>
</dbReference>
<proteinExistence type="predicted"/>
<dbReference type="InterPro" id="IPR019351">
    <property type="entry name" value="DUF2039"/>
</dbReference>
<evidence type="ECO:0000313" key="3">
    <source>
        <dbReference type="Proteomes" id="UP001054252"/>
    </source>
</evidence>
<protein>
    <submittedName>
        <fullName evidence="2">Uncharacterized protein</fullName>
    </submittedName>
</protein>
<feature type="compositionally biased region" description="Polar residues" evidence="1">
    <location>
        <begin position="9"/>
        <end position="19"/>
    </location>
</feature>
<evidence type="ECO:0000256" key="1">
    <source>
        <dbReference type="SAM" id="MobiDB-lite"/>
    </source>
</evidence>
<gene>
    <name evidence="2" type="ORF">SLEP1_g27538</name>
</gene>
<organism evidence="2 3">
    <name type="scientific">Rubroshorea leprosula</name>
    <dbReference type="NCBI Taxonomy" id="152421"/>
    <lineage>
        <taxon>Eukaryota</taxon>
        <taxon>Viridiplantae</taxon>
        <taxon>Streptophyta</taxon>
        <taxon>Embryophyta</taxon>
        <taxon>Tracheophyta</taxon>
        <taxon>Spermatophyta</taxon>
        <taxon>Magnoliopsida</taxon>
        <taxon>eudicotyledons</taxon>
        <taxon>Gunneridae</taxon>
        <taxon>Pentapetalae</taxon>
        <taxon>rosids</taxon>
        <taxon>malvids</taxon>
        <taxon>Malvales</taxon>
        <taxon>Dipterocarpaceae</taxon>
        <taxon>Rubroshorea</taxon>
    </lineage>
</organism>
<dbReference type="Pfam" id="PF10217">
    <property type="entry name" value="DUF2039"/>
    <property type="match status" value="1"/>
</dbReference>
<feature type="region of interest" description="Disordered" evidence="1">
    <location>
        <begin position="1"/>
        <end position="21"/>
    </location>
</feature>
<accession>A0AAV5JWT5</accession>
<evidence type="ECO:0000313" key="2">
    <source>
        <dbReference type="EMBL" id="GKV16978.1"/>
    </source>
</evidence>
<name>A0AAV5JWT5_9ROSI</name>
<comment type="caution">
    <text evidence="2">The sequence shown here is derived from an EMBL/GenBank/DDBJ whole genome shotgun (WGS) entry which is preliminary data.</text>
</comment>
<reference evidence="2 3" key="1">
    <citation type="journal article" date="2021" name="Commun. Biol.">
        <title>The genome of Shorea leprosula (Dipterocarpaceae) highlights the ecological relevance of drought in aseasonal tropical rainforests.</title>
        <authorList>
            <person name="Ng K.K.S."/>
            <person name="Kobayashi M.J."/>
            <person name="Fawcett J.A."/>
            <person name="Hatakeyama M."/>
            <person name="Paape T."/>
            <person name="Ng C.H."/>
            <person name="Ang C.C."/>
            <person name="Tnah L.H."/>
            <person name="Lee C.T."/>
            <person name="Nishiyama T."/>
            <person name="Sese J."/>
            <person name="O'Brien M.J."/>
            <person name="Copetti D."/>
            <person name="Mohd Noor M.I."/>
            <person name="Ong R.C."/>
            <person name="Putra M."/>
            <person name="Sireger I.Z."/>
            <person name="Indrioko S."/>
            <person name="Kosugi Y."/>
            <person name="Izuno A."/>
            <person name="Isagi Y."/>
            <person name="Lee S.L."/>
            <person name="Shimizu K.K."/>
        </authorList>
    </citation>
    <scope>NUCLEOTIDE SEQUENCE [LARGE SCALE GENOMIC DNA]</scope>
    <source>
        <strain evidence="2">214</strain>
    </source>
</reference>